<accession>A0A4P7BAP1</accession>
<reference evidence="2 3" key="2">
    <citation type="submission" date="2019-03" db="EMBL/GenBank/DDBJ databases">
        <title>Draft Genome Sequences of Six Type Strains of the Genus Massilia.</title>
        <authorList>
            <person name="Miess H."/>
            <person name="Frediansyhah A."/>
            <person name="Gross H."/>
        </authorList>
    </citation>
    <scope>NUCLEOTIDE SEQUENCE [LARGE SCALE GENOMIC DNA]</scope>
    <source>
        <strain evidence="2 3">DSM 17505</strain>
    </source>
</reference>
<proteinExistence type="predicted"/>
<gene>
    <name evidence="2" type="ORF">E1742_00640</name>
    <name evidence="1" type="ORF">GCM10007388_23190</name>
</gene>
<sequence length="160" mass="17657">MTSPLFHLLRRLSRALGLETADTFPPGHQHARTRWDAAYFDIASDVPPDEIERRICDAIVNTPLVFAHIVNPTPRMQRALFGLAEQRLRLGHQREAAQLAALLIKAYGSPDIVEAMPGLRAVIAAGTHLDATERITAVLDFLGQAQAPFDVIEMNMATPK</sequence>
<reference evidence="1" key="1">
    <citation type="journal article" date="2014" name="Int. J. Syst. Evol. Microbiol.">
        <title>Complete genome sequence of Corynebacterium casei LMG S-19264T (=DSM 44701T), isolated from a smear-ripened cheese.</title>
        <authorList>
            <consortium name="US DOE Joint Genome Institute (JGI-PGF)"/>
            <person name="Walter F."/>
            <person name="Albersmeier A."/>
            <person name="Kalinowski J."/>
            <person name="Ruckert C."/>
        </authorList>
    </citation>
    <scope>NUCLEOTIDE SEQUENCE</scope>
    <source>
        <strain evidence="1">KCTC 12344</strain>
    </source>
</reference>
<protein>
    <submittedName>
        <fullName evidence="1">Uncharacterized protein</fullName>
    </submittedName>
</protein>
<dbReference type="EMBL" id="CP038026">
    <property type="protein sequence ID" value="QBQ34857.1"/>
    <property type="molecule type" value="Genomic_DNA"/>
</dbReference>
<dbReference type="RefSeq" id="WP_134382804.1">
    <property type="nucleotide sequence ID" value="NZ_BMWW01000003.1"/>
</dbReference>
<reference evidence="1" key="3">
    <citation type="submission" date="2022-12" db="EMBL/GenBank/DDBJ databases">
        <authorList>
            <person name="Sun Q."/>
            <person name="Kim S."/>
        </authorList>
    </citation>
    <scope>NUCLEOTIDE SEQUENCE</scope>
    <source>
        <strain evidence="1">KCTC 12344</strain>
    </source>
</reference>
<dbReference type="AlphaFoldDB" id="A0A4P7BAP1"/>
<evidence type="ECO:0000313" key="2">
    <source>
        <dbReference type="EMBL" id="QBQ34857.1"/>
    </source>
</evidence>
<organism evidence="1 4">
    <name type="scientific">Pseudoduganella plicata</name>
    <dbReference type="NCBI Taxonomy" id="321984"/>
    <lineage>
        <taxon>Bacteria</taxon>
        <taxon>Pseudomonadati</taxon>
        <taxon>Pseudomonadota</taxon>
        <taxon>Betaproteobacteria</taxon>
        <taxon>Burkholderiales</taxon>
        <taxon>Oxalobacteraceae</taxon>
        <taxon>Telluria group</taxon>
        <taxon>Pseudoduganella</taxon>
    </lineage>
</organism>
<dbReference type="OrthoDB" id="8702805at2"/>
<evidence type="ECO:0000313" key="1">
    <source>
        <dbReference type="EMBL" id="GGY89094.1"/>
    </source>
</evidence>
<evidence type="ECO:0000313" key="3">
    <source>
        <dbReference type="Proteomes" id="UP000294359"/>
    </source>
</evidence>
<keyword evidence="3" id="KW-1185">Reference proteome</keyword>
<dbReference type="Proteomes" id="UP000294359">
    <property type="component" value="Chromosome"/>
</dbReference>
<dbReference type="EMBL" id="BMWW01000003">
    <property type="protein sequence ID" value="GGY89094.1"/>
    <property type="molecule type" value="Genomic_DNA"/>
</dbReference>
<dbReference type="Proteomes" id="UP000619512">
    <property type="component" value="Unassembled WGS sequence"/>
</dbReference>
<evidence type="ECO:0000313" key="4">
    <source>
        <dbReference type="Proteomes" id="UP000619512"/>
    </source>
</evidence>
<name>A0A4P7BAP1_9BURK</name>